<dbReference type="AlphaFoldDB" id="A0A7J7HZD0"/>
<dbReference type="SUPFAM" id="SSF54171">
    <property type="entry name" value="DNA-binding domain"/>
    <property type="match status" value="1"/>
</dbReference>
<keyword evidence="4" id="KW-0804">Transcription</keyword>
<dbReference type="InterPro" id="IPR016177">
    <property type="entry name" value="DNA-bd_dom_sf"/>
</dbReference>
<dbReference type="CDD" id="cd00018">
    <property type="entry name" value="AP2"/>
    <property type="match status" value="1"/>
</dbReference>
<dbReference type="EMBL" id="JACBKZ010000002">
    <property type="protein sequence ID" value="KAF5958029.1"/>
    <property type="molecule type" value="Genomic_DNA"/>
</dbReference>
<dbReference type="PIRSF" id="PIRSF038123">
    <property type="entry name" value="PTI6"/>
    <property type="match status" value="1"/>
</dbReference>
<accession>A0A7J7HZD0</accession>
<sequence>MVRVRIERTKMDKNLRVICSDPDATDCSSDEEHGVRVDKKRIIHQIDLEDVVPSEGTTTQKNPPKKKKRASIQSSKSNSKSPYKGVRQRKWGKWAAEIRDPINKIRLWLGTFNTAEKAYEVYLAKKIELDEKKARIAAISKGLNGVELVVSPSSVLAKDGPVSPNDGGTETSADAESGGLGSQIIDKNGFLLGEFSSLDDMRISDAKGENN</sequence>
<evidence type="ECO:0000256" key="6">
    <source>
        <dbReference type="SAM" id="MobiDB-lite"/>
    </source>
</evidence>
<proteinExistence type="predicted"/>
<reference evidence="9" key="1">
    <citation type="journal article" date="2020" name="Nat. Commun.">
        <title>Genome assembly of wild tea tree DASZ reveals pedigree and selection history of tea varieties.</title>
        <authorList>
            <person name="Zhang W."/>
            <person name="Zhang Y."/>
            <person name="Qiu H."/>
            <person name="Guo Y."/>
            <person name="Wan H."/>
            <person name="Zhang X."/>
            <person name="Scossa F."/>
            <person name="Alseekh S."/>
            <person name="Zhang Q."/>
            <person name="Wang P."/>
            <person name="Xu L."/>
            <person name="Schmidt M.H."/>
            <person name="Jia X."/>
            <person name="Li D."/>
            <person name="Zhu A."/>
            <person name="Guo F."/>
            <person name="Chen W."/>
            <person name="Ni D."/>
            <person name="Usadel B."/>
            <person name="Fernie A.R."/>
            <person name="Wen W."/>
        </authorList>
    </citation>
    <scope>NUCLEOTIDE SEQUENCE [LARGE SCALE GENOMIC DNA]</scope>
    <source>
        <strain evidence="9">cv. G240</strain>
    </source>
</reference>
<keyword evidence="3" id="KW-0238">DNA-binding</keyword>
<dbReference type="GO" id="GO:0005634">
    <property type="term" value="C:nucleus"/>
    <property type="evidence" value="ECO:0007669"/>
    <property type="project" value="UniProtKB-SubCell"/>
</dbReference>
<feature type="domain" description="AP2/ERF" evidence="7">
    <location>
        <begin position="82"/>
        <end position="146"/>
    </location>
</feature>
<dbReference type="PRINTS" id="PR00367">
    <property type="entry name" value="ETHRSPELEMNT"/>
</dbReference>
<dbReference type="GO" id="GO:0003677">
    <property type="term" value="F:DNA binding"/>
    <property type="evidence" value="ECO:0007669"/>
    <property type="project" value="UniProtKB-KW"/>
</dbReference>
<comment type="caution">
    <text evidence="8">The sequence shown here is derived from an EMBL/GenBank/DDBJ whole genome shotgun (WGS) entry which is preliminary data.</text>
</comment>
<keyword evidence="9" id="KW-1185">Reference proteome</keyword>
<feature type="region of interest" description="Disordered" evidence="6">
    <location>
        <begin position="51"/>
        <end position="88"/>
    </location>
</feature>
<evidence type="ECO:0000256" key="3">
    <source>
        <dbReference type="ARBA" id="ARBA00023125"/>
    </source>
</evidence>
<gene>
    <name evidence="8" type="ORF">HYC85_005254</name>
</gene>
<evidence type="ECO:0000259" key="7">
    <source>
        <dbReference type="PROSITE" id="PS51032"/>
    </source>
</evidence>
<evidence type="ECO:0000313" key="8">
    <source>
        <dbReference type="EMBL" id="KAF5958029.1"/>
    </source>
</evidence>
<dbReference type="PROSITE" id="PS51032">
    <property type="entry name" value="AP2_ERF"/>
    <property type="match status" value="1"/>
</dbReference>
<protein>
    <recommendedName>
        <fullName evidence="7">AP2/ERF domain-containing protein</fullName>
    </recommendedName>
</protein>
<dbReference type="InterPro" id="IPR001471">
    <property type="entry name" value="AP2/ERF_dom"/>
</dbReference>
<keyword evidence="5" id="KW-0539">Nucleus</keyword>
<dbReference type="PANTHER" id="PTHR31194">
    <property type="entry name" value="SHN SHINE , DNA BINDING / TRANSCRIPTION FACTOR"/>
    <property type="match status" value="1"/>
</dbReference>
<feature type="compositionally biased region" description="Low complexity" evidence="6">
    <location>
        <begin position="71"/>
        <end position="84"/>
    </location>
</feature>
<evidence type="ECO:0000256" key="2">
    <source>
        <dbReference type="ARBA" id="ARBA00023015"/>
    </source>
</evidence>
<reference evidence="8 9" key="2">
    <citation type="submission" date="2020-07" db="EMBL/GenBank/DDBJ databases">
        <title>Genome assembly of wild tea tree DASZ reveals pedigree and selection history of tea varieties.</title>
        <authorList>
            <person name="Zhang W."/>
        </authorList>
    </citation>
    <scope>NUCLEOTIDE SEQUENCE [LARGE SCALE GENOMIC DNA]</scope>
    <source>
        <strain evidence="9">cv. G240</strain>
        <tissue evidence="8">Leaf</tissue>
    </source>
</reference>
<dbReference type="Pfam" id="PF00847">
    <property type="entry name" value="AP2"/>
    <property type="match status" value="1"/>
</dbReference>
<comment type="subcellular location">
    <subcellularLocation>
        <location evidence="1">Nucleus</location>
    </subcellularLocation>
</comment>
<evidence type="ECO:0000256" key="1">
    <source>
        <dbReference type="ARBA" id="ARBA00004123"/>
    </source>
</evidence>
<name>A0A7J7HZD0_CAMSI</name>
<organism evidence="8 9">
    <name type="scientific">Camellia sinensis</name>
    <name type="common">Tea plant</name>
    <name type="synonym">Thea sinensis</name>
    <dbReference type="NCBI Taxonomy" id="4442"/>
    <lineage>
        <taxon>Eukaryota</taxon>
        <taxon>Viridiplantae</taxon>
        <taxon>Streptophyta</taxon>
        <taxon>Embryophyta</taxon>
        <taxon>Tracheophyta</taxon>
        <taxon>Spermatophyta</taxon>
        <taxon>Magnoliopsida</taxon>
        <taxon>eudicotyledons</taxon>
        <taxon>Gunneridae</taxon>
        <taxon>Pentapetalae</taxon>
        <taxon>asterids</taxon>
        <taxon>Ericales</taxon>
        <taxon>Theaceae</taxon>
        <taxon>Camellia</taxon>
    </lineage>
</organism>
<dbReference type="GO" id="GO:0003700">
    <property type="term" value="F:DNA-binding transcription factor activity"/>
    <property type="evidence" value="ECO:0007669"/>
    <property type="project" value="InterPro"/>
</dbReference>
<dbReference type="InterPro" id="IPR050913">
    <property type="entry name" value="AP2/ERF_ERF"/>
</dbReference>
<dbReference type="SMART" id="SM00380">
    <property type="entry name" value="AP2"/>
    <property type="match status" value="1"/>
</dbReference>
<dbReference type="Proteomes" id="UP000593564">
    <property type="component" value="Unassembled WGS sequence"/>
</dbReference>
<keyword evidence="2" id="KW-0805">Transcription regulation</keyword>
<evidence type="ECO:0000256" key="4">
    <source>
        <dbReference type="ARBA" id="ARBA00023163"/>
    </source>
</evidence>
<dbReference type="PANTHER" id="PTHR31194:SF62">
    <property type="entry name" value="ETHYLENE-RESPONSIVE TRANSCRIPTION FACTOR ERF118"/>
    <property type="match status" value="1"/>
</dbReference>
<evidence type="ECO:0000256" key="5">
    <source>
        <dbReference type="ARBA" id="ARBA00023242"/>
    </source>
</evidence>
<dbReference type="Gene3D" id="3.30.730.10">
    <property type="entry name" value="AP2/ERF domain"/>
    <property type="match status" value="1"/>
</dbReference>
<feature type="region of interest" description="Disordered" evidence="6">
    <location>
        <begin position="157"/>
        <end position="181"/>
    </location>
</feature>
<evidence type="ECO:0000313" key="9">
    <source>
        <dbReference type="Proteomes" id="UP000593564"/>
    </source>
</evidence>
<dbReference type="InterPro" id="IPR036955">
    <property type="entry name" value="AP2/ERF_dom_sf"/>
</dbReference>